<reference evidence="3" key="1">
    <citation type="journal article" date="2019" name="Int. J. Syst. Evol. Microbiol.">
        <title>The Global Catalogue of Microorganisms (GCM) 10K type strain sequencing project: providing services to taxonomists for standard genome sequencing and annotation.</title>
        <authorList>
            <consortium name="The Broad Institute Genomics Platform"/>
            <consortium name="The Broad Institute Genome Sequencing Center for Infectious Disease"/>
            <person name="Wu L."/>
            <person name="Ma J."/>
        </authorList>
    </citation>
    <scope>NUCLEOTIDE SEQUENCE [LARGE SCALE GENOMIC DNA]</scope>
    <source>
        <strain evidence="3">CGMCC 1.13681</strain>
    </source>
</reference>
<evidence type="ECO:0000313" key="2">
    <source>
        <dbReference type="EMBL" id="MFC7220788.1"/>
    </source>
</evidence>
<accession>A0ABW2GMQ7</accession>
<sequence length="168" mass="16536">MRAISVATATLLTGAATLALATPAALADDGNNNITSFGFSVSPSTVAPGGTVTLSSDGCEVPTVSVSSGVFDTVQLNEGRPATAKVDQEAKVGAQYEVTFDCNGEKGTTQLTIAEGVKPAPVHKGVKAGLGGAVAGSSPAELAAGTALIAGALGGGVWLMRRRTSPHA</sequence>
<evidence type="ECO:0000256" key="1">
    <source>
        <dbReference type="SAM" id="SignalP"/>
    </source>
</evidence>
<protein>
    <recommendedName>
        <fullName evidence="4">Lipoprotein</fullName>
    </recommendedName>
</protein>
<name>A0ABW2GMQ7_9ACTN</name>
<dbReference type="RefSeq" id="WP_386417702.1">
    <property type="nucleotide sequence ID" value="NZ_JBHSZO010000041.1"/>
</dbReference>
<feature type="signal peptide" evidence="1">
    <location>
        <begin position="1"/>
        <end position="27"/>
    </location>
</feature>
<organism evidence="2 3">
    <name type="scientific">Streptomyces polyrhachis</name>
    <dbReference type="NCBI Taxonomy" id="1282885"/>
    <lineage>
        <taxon>Bacteria</taxon>
        <taxon>Bacillati</taxon>
        <taxon>Actinomycetota</taxon>
        <taxon>Actinomycetes</taxon>
        <taxon>Kitasatosporales</taxon>
        <taxon>Streptomycetaceae</taxon>
        <taxon>Streptomyces</taxon>
    </lineage>
</organism>
<evidence type="ECO:0000313" key="3">
    <source>
        <dbReference type="Proteomes" id="UP001596413"/>
    </source>
</evidence>
<keyword evidence="3" id="KW-1185">Reference proteome</keyword>
<feature type="chain" id="PRO_5047029596" description="Lipoprotein" evidence="1">
    <location>
        <begin position="28"/>
        <end position="168"/>
    </location>
</feature>
<dbReference type="EMBL" id="JBHSZO010000041">
    <property type="protein sequence ID" value="MFC7220788.1"/>
    <property type="molecule type" value="Genomic_DNA"/>
</dbReference>
<gene>
    <name evidence="2" type="ORF">ACFQLX_21895</name>
</gene>
<evidence type="ECO:0008006" key="4">
    <source>
        <dbReference type="Google" id="ProtNLM"/>
    </source>
</evidence>
<proteinExistence type="predicted"/>
<keyword evidence="1" id="KW-0732">Signal</keyword>
<dbReference type="Proteomes" id="UP001596413">
    <property type="component" value="Unassembled WGS sequence"/>
</dbReference>
<comment type="caution">
    <text evidence="2">The sequence shown here is derived from an EMBL/GenBank/DDBJ whole genome shotgun (WGS) entry which is preliminary data.</text>
</comment>